<name>A0A151T7R4_CAJCA</name>
<reference evidence="1 2" key="1">
    <citation type="journal article" date="2012" name="Nat. Biotechnol.">
        <title>Draft genome sequence of pigeonpea (Cajanus cajan), an orphan legume crop of resource-poor farmers.</title>
        <authorList>
            <person name="Varshney R.K."/>
            <person name="Chen W."/>
            <person name="Li Y."/>
            <person name="Bharti A.K."/>
            <person name="Saxena R.K."/>
            <person name="Schlueter J.A."/>
            <person name="Donoghue M.T."/>
            <person name="Azam S."/>
            <person name="Fan G."/>
            <person name="Whaley A.M."/>
            <person name="Farmer A.D."/>
            <person name="Sheridan J."/>
            <person name="Iwata A."/>
            <person name="Tuteja R."/>
            <person name="Penmetsa R.V."/>
            <person name="Wu W."/>
            <person name="Upadhyaya H.D."/>
            <person name="Yang S.P."/>
            <person name="Shah T."/>
            <person name="Saxena K.B."/>
            <person name="Michael T."/>
            <person name="McCombie W.R."/>
            <person name="Yang B."/>
            <person name="Zhang G."/>
            <person name="Yang H."/>
            <person name="Wang J."/>
            <person name="Spillane C."/>
            <person name="Cook D.R."/>
            <person name="May G.D."/>
            <person name="Xu X."/>
            <person name="Jackson S.A."/>
        </authorList>
    </citation>
    <scope>NUCLEOTIDE SEQUENCE [LARGE SCALE GENOMIC DNA]</scope>
    <source>
        <strain evidence="2">cv. Asha</strain>
    </source>
</reference>
<dbReference type="AlphaFoldDB" id="A0A151T7R4"/>
<organism evidence="1 2">
    <name type="scientific">Cajanus cajan</name>
    <name type="common">Pigeon pea</name>
    <name type="synonym">Cajanus indicus</name>
    <dbReference type="NCBI Taxonomy" id="3821"/>
    <lineage>
        <taxon>Eukaryota</taxon>
        <taxon>Viridiplantae</taxon>
        <taxon>Streptophyta</taxon>
        <taxon>Embryophyta</taxon>
        <taxon>Tracheophyta</taxon>
        <taxon>Spermatophyta</taxon>
        <taxon>Magnoliopsida</taxon>
        <taxon>eudicotyledons</taxon>
        <taxon>Gunneridae</taxon>
        <taxon>Pentapetalae</taxon>
        <taxon>rosids</taxon>
        <taxon>fabids</taxon>
        <taxon>Fabales</taxon>
        <taxon>Fabaceae</taxon>
        <taxon>Papilionoideae</taxon>
        <taxon>50 kb inversion clade</taxon>
        <taxon>NPAAA clade</taxon>
        <taxon>indigoferoid/millettioid clade</taxon>
        <taxon>Phaseoleae</taxon>
        <taxon>Cajanus</taxon>
    </lineage>
</organism>
<protein>
    <submittedName>
        <fullName evidence="1">Uncharacterized protein</fullName>
    </submittedName>
</protein>
<keyword evidence="2" id="KW-1185">Reference proteome</keyword>
<feature type="non-terminal residue" evidence="1">
    <location>
        <position position="1"/>
    </location>
</feature>
<accession>A0A151T7R4</accession>
<dbReference type="Gramene" id="C.cajan_17156.t">
    <property type="protein sequence ID" value="C.cajan_17156.t.cds1"/>
    <property type="gene ID" value="C.cajan_17156"/>
</dbReference>
<evidence type="ECO:0000313" key="1">
    <source>
        <dbReference type="EMBL" id="KYP63100.1"/>
    </source>
</evidence>
<dbReference type="Proteomes" id="UP000075243">
    <property type="component" value="Chromosome 8"/>
</dbReference>
<dbReference type="EMBL" id="CM003610">
    <property type="protein sequence ID" value="KYP63100.1"/>
    <property type="molecule type" value="Genomic_DNA"/>
</dbReference>
<proteinExistence type="predicted"/>
<sequence>GVTQGWNVLSCILVGGRETIRNGLKVEIWEATEGIGASRVEEALVIELSVHKGYVEAFTVEELC</sequence>
<evidence type="ECO:0000313" key="2">
    <source>
        <dbReference type="Proteomes" id="UP000075243"/>
    </source>
</evidence>
<gene>
    <name evidence="1" type="ORF">KK1_017665</name>
</gene>